<evidence type="ECO:0000256" key="1">
    <source>
        <dbReference type="SAM" id="MobiDB-lite"/>
    </source>
</evidence>
<dbReference type="EMBL" id="BK015712">
    <property type="protein sequence ID" value="DAE21479.1"/>
    <property type="molecule type" value="Genomic_DNA"/>
</dbReference>
<sequence>MLKSKKLKPRLNVKRALDMEKEAPKAESKKKTKFEDKYTPEFDPVEVVMSDKYKLILTVQRDNENGLLELDIRTYQTTDLYTGFTKKGVRVPLEKVANLESALYDILEKCEEHDLMEEAFEYEECGAREYAESYEE</sequence>
<accession>A0A8S5QQD1</accession>
<proteinExistence type="predicted"/>
<feature type="region of interest" description="Disordered" evidence="1">
    <location>
        <begin position="1"/>
        <end position="33"/>
    </location>
</feature>
<feature type="compositionally biased region" description="Basic residues" evidence="1">
    <location>
        <begin position="1"/>
        <end position="13"/>
    </location>
</feature>
<organism evidence="2">
    <name type="scientific">Myoviridae sp. ctgXL3</name>
    <dbReference type="NCBI Taxonomy" id="2826681"/>
    <lineage>
        <taxon>Viruses</taxon>
        <taxon>Duplodnaviria</taxon>
        <taxon>Heunggongvirae</taxon>
        <taxon>Uroviricota</taxon>
        <taxon>Caudoviricetes</taxon>
    </lineage>
</organism>
<evidence type="ECO:0000313" key="2">
    <source>
        <dbReference type="EMBL" id="DAE21479.1"/>
    </source>
</evidence>
<reference evidence="2" key="1">
    <citation type="journal article" date="2021" name="Proc. Natl. Acad. Sci. U.S.A.">
        <title>A Catalog of Tens of Thousands of Viruses from Human Metagenomes Reveals Hidden Associations with Chronic Diseases.</title>
        <authorList>
            <person name="Tisza M.J."/>
            <person name="Buck C.B."/>
        </authorList>
    </citation>
    <scope>NUCLEOTIDE SEQUENCE</scope>
    <source>
        <strain evidence="2">CtgXL3</strain>
    </source>
</reference>
<protein>
    <submittedName>
        <fullName evidence="2">SsDNA-binding protein</fullName>
    </submittedName>
</protein>
<name>A0A8S5QQD1_9CAUD</name>
<feature type="compositionally biased region" description="Basic and acidic residues" evidence="1">
    <location>
        <begin position="15"/>
        <end position="33"/>
    </location>
</feature>